<dbReference type="EMBL" id="CP042243">
    <property type="protein sequence ID" value="QEK12656.1"/>
    <property type="molecule type" value="Genomic_DNA"/>
</dbReference>
<sequence length="79" mass="8270">MYNNMGNVPSLSNSNAVDQNEIQKAKQKMGNYGAAGQGLVSGAITGTGANLTSSTAIDQLEIQQAKQKVQSSGFQNTTY</sequence>
<keyword evidence="3" id="KW-1185">Reference proteome</keyword>
<dbReference type="Proteomes" id="UP000324646">
    <property type="component" value="Chromosome"/>
</dbReference>
<evidence type="ECO:0000313" key="3">
    <source>
        <dbReference type="Proteomes" id="UP000324646"/>
    </source>
</evidence>
<feature type="compositionally biased region" description="Polar residues" evidence="1">
    <location>
        <begin position="1"/>
        <end position="22"/>
    </location>
</feature>
<evidence type="ECO:0000256" key="1">
    <source>
        <dbReference type="SAM" id="MobiDB-lite"/>
    </source>
</evidence>
<organism evidence="2 3">
    <name type="scientific">Crassaminicella thermophila</name>
    <dbReference type="NCBI Taxonomy" id="2599308"/>
    <lineage>
        <taxon>Bacteria</taxon>
        <taxon>Bacillati</taxon>
        <taxon>Bacillota</taxon>
        <taxon>Clostridia</taxon>
        <taxon>Eubacteriales</taxon>
        <taxon>Clostridiaceae</taxon>
        <taxon>Crassaminicella</taxon>
    </lineage>
</organism>
<name>A0A5C0SFY4_CRATE</name>
<proteinExistence type="predicted"/>
<dbReference type="KEGG" id="crs:FQB35_10125"/>
<evidence type="ECO:0000313" key="2">
    <source>
        <dbReference type="EMBL" id="QEK12656.1"/>
    </source>
</evidence>
<reference evidence="2 3" key="1">
    <citation type="submission" date="2019-07" db="EMBL/GenBank/DDBJ databases">
        <title>Complete genome of Crassaminicella thermophila SY095.</title>
        <authorList>
            <person name="Li X."/>
        </authorList>
    </citation>
    <scope>NUCLEOTIDE SEQUENCE [LARGE SCALE GENOMIC DNA]</scope>
    <source>
        <strain evidence="2 3">SY095</strain>
    </source>
</reference>
<dbReference type="AlphaFoldDB" id="A0A5C0SFY4"/>
<dbReference type="RefSeq" id="WP_148809807.1">
    <property type="nucleotide sequence ID" value="NZ_CP042243.1"/>
</dbReference>
<protein>
    <submittedName>
        <fullName evidence="2">Uncharacterized protein</fullName>
    </submittedName>
</protein>
<feature type="region of interest" description="Disordered" evidence="1">
    <location>
        <begin position="1"/>
        <end position="24"/>
    </location>
</feature>
<accession>A0A5C0SFY4</accession>
<gene>
    <name evidence="2" type="ORF">FQB35_10125</name>
</gene>
<dbReference type="OrthoDB" id="1956336at2"/>